<evidence type="ECO:0000256" key="1">
    <source>
        <dbReference type="ARBA" id="ARBA00022490"/>
    </source>
</evidence>
<comment type="similarity">
    <text evidence="6">Belongs to the methyltransferase superfamily. RNA methyltransferase RsmG family.</text>
</comment>
<dbReference type="Pfam" id="PF02527">
    <property type="entry name" value="GidB"/>
    <property type="match status" value="1"/>
</dbReference>
<dbReference type="Proteomes" id="UP000254554">
    <property type="component" value="Unassembled WGS sequence"/>
</dbReference>
<dbReference type="AlphaFoldDB" id="A0A377G5M3"/>
<keyword evidence="8" id="KW-1185">Reference proteome</keyword>
<evidence type="ECO:0000256" key="6">
    <source>
        <dbReference type="HAMAP-Rule" id="MF_00074"/>
    </source>
</evidence>
<gene>
    <name evidence="6 7" type="primary">rsmG</name>
    <name evidence="7" type="ORF">NCTC11370_00098</name>
</gene>
<dbReference type="Gene3D" id="3.40.50.150">
    <property type="entry name" value="Vaccinia Virus protein VP39"/>
    <property type="match status" value="1"/>
</dbReference>
<dbReference type="PANTHER" id="PTHR31760">
    <property type="entry name" value="S-ADENOSYL-L-METHIONINE-DEPENDENT METHYLTRANSFERASES SUPERFAMILY PROTEIN"/>
    <property type="match status" value="1"/>
</dbReference>
<dbReference type="PIRSF" id="PIRSF003078">
    <property type="entry name" value="GidB"/>
    <property type="match status" value="1"/>
</dbReference>
<dbReference type="STRING" id="1094715.GCA_000236165_00098"/>
<dbReference type="NCBIfam" id="TIGR00138">
    <property type="entry name" value="rsmG_gidB"/>
    <property type="match status" value="1"/>
</dbReference>
<organism evidence="7 8">
    <name type="scientific">Fluoribacter dumoffii</name>
    <dbReference type="NCBI Taxonomy" id="463"/>
    <lineage>
        <taxon>Bacteria</taxon>
        <taxon>Pseudomonadati</taxon>
        <taxon>Pseudomonadota</taxon>
        <taxon>Gammaproteobacteria</taxon>
        <taxon>Legionellales</taxon>
        <taxon>Legionellaceae</taxon>
        <taxon>Fluoribacter</taxon>
    </lineage>
</organism>
<feature type="binding site" evidence="6">
    <location>
        <position position="77"/>
    </location>
    <ligand>
        <name>S-adenosyl-L-methionine</name>
        <dbReference type="ChEBI" id="CHEBI:59789"/>
    </ligand>
</feature>
<evidence type="ECO:0000256" key="2">
    <source>
        <dbReference type="ARBA" id="ARBA00022552"/>
    </source>
</evidence>
<accession>A0A377G5M3</accession>
<dbReference type="GO" id="GO:0005829">
    <property type="term" value="C:cytosol"/>
    <property type="evidence" value="ECO:0007669"/>
    <property type="project" value="TreeGrafter"/>
</dbReference>
<keyword evidence="4 6" id="KW-0808">Transferase</keyword>
<evidence type="ECO:0000256" key="3">
    <source>
        <dbReference type="ARBA" id="ARBA00022603"/>
    </source>
</evidence>
<feature type="binding site" evidence="6">
    <location>
        <position position="82"/>
    </location>
    <ligand>
        <name>S-adenosyl-L-methionine</name>
        <dbReference type="ChEBI" id="CHEBI:59789"/>
    </ligand>
</feature>
<comment type="caution">
    <text evidence="6">Lacks conserved residue(s) required for the propagation of feature annotation.</text>
</comment>
<evidence type="ECO:0000256" key="4">
    <source>
        <dbReference type="ARBA" id="ARBA00022679"/>
    </source>
</evidence>
<comment type="subcellular location">
    <subcellularLocation>
        <location evidence="6">Cytoplasm</location>
    </subcellularLocation>
</comment>
<dbReference type="PANTHER" id="PTHR31760:SF0">
    <property type="entry name" value="S-ADENOSYL-L-METHIONINE-DEPENDENT METHYLTRANSFERASES SUPERFAMILY PROTEIN"/>
    <property type="match status" value="1"/>
</dbReference>
<name>A0A377G5M3_9GAMM</name>
<keyword evidence="5 6" id="KW-0949">S-adenosyl-L-methionine</keyword>
<reference evidence="7 8" key="1">
    <citation type="submission" date="2018-06" db="EMBL/GenBank/DDBJ databases">
        <authorList>
            <consortium name="Pathogen Informatics"/>
            <person name="Doyle S."/>
        </authorList>
    </citation>
    <scope>NUCLEOTIDE SEQUENCE [LARGE SCALE GENOMIC DNA]</scope>
    <source>
        <strain evidence="7 8">NCTC11370</strain>
    </source>
</reference>
<feature type="binding site" evidence="6">
    <location>
        <begin position="128"/>
        <end position="129"/>
    </location>
    <ligand>
        <name>S-adenosyl-L-methionine</name>
        <dbReference type="ChEBI" id="CHEBI:59789"/>
    </ligand>
</feature>
<dbReference type="GeneID" id="93291153"/>
<dbReference type="InterPro" id="IPR029063">
    <property type="entry name" value="SAM-dependent_MTases_sf"/>
</dbReference>
<dbReference type="EC" id="2.1.1.170" evidence="6"/>
<dbReference type="EMBL" id="UGGT01000001">
    <property type="protein sequence ID" value="STO20053.1"/>
    <property type="molecule type" value="Genomic_DNA"/>
</dbReference>
<comment type="function">
    <text evidence="6">Specifically methylates the N7 position of guanine in position 527 of 16S rRNA.</text>
</comment>
<dbReference type="CDD" id="cd02440">
    <property type="entry name" value="AdoMet_MTases"/>
    <property type="match status" value="1"/>
</dbReference>
<dbReference type="SUPFAM" id="SSF53335">
    <property type="entry name" value="S-adenosyl-L-methionine-dependent methyltransferases"/>
    <property type="match status" value="1"/>
</dbReference>
<evidence type="ECO:0000256" key="5">
    <source>
        <dbReference type="ARBA" id="ARBA00022691"/>
    </source>
</evidence>
<evidence type="ECO:0000313" key="8">
    <source>
        <dbReference type="Proteomes" id="UP000254554"/>
    </source>
</evidence>
<dbReference type="RefSeq" id="WP_010652265.1">
    <property type="nucleotide sequence ID" value="NZ_JAPHOS010000001.1"/>
</dbReference>
<keyword evidence="2 6" id="KW-0698">rRNA processing</keyword>
<keyword evidence="3 6" id="KW-0489">Methyltransferase</keyword>
<dbReference type="HAMAP" id="MF_00074">
    <property type="entry name" value="16SrRNA_methyltr_G"/>
    <property type="match status" value="1"/>
</dbReference>
<dbReference type="OrthoDB" id="9808773at2"/>
<comment type="catalytic activity">
    <reaction evidence="6">
        <text>guanosine(527) in 16S rRNA + S-adenosyl-L-methionine = N(7)-methylguanosine(527) in 16S rRNA + S-adenosyl-L-homocysteine</text>
        <dbReference type="Rhea" id="RHEA:42732"/>
        <dbReference type="Rhea" id="RHEA-COMP:10209"/>
        <dbReference type="Rhea" id="RHEA-COMP:10210"/>
        <dbReference type="ChEBI" id="CHEBI:57856"/>
        <dbReference type="ChEBI" id="CHEBI:59789"/>
        <dbReference type="ChEBI" id="CHEBI:74269"/>
        <dbReference type="ChEBI" id="CHEBI:74480"/>
        <dbReference type="EC" id="2.1.1.170"/>
    </reaction>
</comment>
<proteinExistence type="inferred from homology"/>
<dbReference type="InterPro" id="IPR003682">
    <property type="entry name" value="rRNA_ssu_MeTfrase_G"/>
</dbReference>
<dbReference type="GO" id="GO:0070043">
    <property type="term" value="F:rRNA (guanine-N7-)-methyltransferase activity"/>
    <property type="evidence" value="ECO:0007669"/>
    <property type="project" value="UniProtKB-UniRule"/>
</dbReference>
<sequence length="209" mass="23679">MKDSIARIQPQLREGLQQFALNALTDPLSEYLFLLNKWNLAYNLTAIRDLESMIGKHILDSLAILPWLKGNHIIDVGTGAGLPGIPLALARPEFNFVLLDSNGKKTRFLQEVKRQLNLKNVEIVQFRVENYHPTQGFDTVLSRAFSSLQQMVQWTQHLIADDGIWLAMKGRNPDIELNEMQKNCIVKHYTVAGVEGERCCVIIENQPGT</sequence>
<feature type="binding site" evidence="6">
    <location>
        <position position="143"/>
    </location>
    <ligand>
        <name>S-adenosyl-L-methionine</name>
        <dbReference type="ChEBI" id="CHEBI:59789"/>
    </ligand>
</feature>
<evidence type="ECO:0000313" key="7">
    <source>
        <dbReference type="EMBL" id="STO20053.1"/>
    </source>
</evidence>
<protein>
    <recommendedName>
        <fullName evidence="6">Ribosomal RNA small subunit methyltransferase G</fullName>
        <ecNumber evidence="6">2.1.1.170</ecNumber>
    </recommendedName>
    <alternativeName>
        <fullName evidence="6">16S rRNA 7-methylguanosine methyltransferase</fullName>
        <shortName evidence="6">16S rRNA m7G methyltransferase</shortName>
    </alternativeName>
</protein>
<keyword evidence="1 6" id="KW-0963">Cytoplasm</keyword>